<gene>
    <name evidence="2" type="ORF">RFI_39949</name>
</gene>
<dbReference type="AlphaFoldDB" id="X6L855"/>
<feature type="region of interest" description="Disordered" evidence="1">
    <location>
        <begin position="1"/>
        <end position="24"/>
    </location>
</feature>
<evidence type="ECO:0000313" key="2">
    <source>
        <dbReference type="EMBL" id="ETN97578.1"/>
    </source>
</evidence>
<organism evidence="2 3">
    <name type="scientific">Reticulomyxa filosa</name>
    <dbReference type="NCBI Taxonomy" id="46433"/>
    <lineage>
        <taxon>Eukaryota</taxon>
        <taxon>Sar</taxon>
        <taxon>Rhizaria</taxon>
        <taxon>Retaria</taxon>
        <taxon>Foraminifera</taxon>
        <taxon>Monothalamids</taxon>
        <taxon>Reticulomyxidae</taxon>
        <taxon>Reticulomyxa</taxon>
    </lineage>
</organism>
<name>X6L855_RETFI</name>
<feature type="compositionally biased region" description="Basic and acidic residues" evidence="1">
    <location>
        <begin position="11"/>
        <end position="24"/>
    </location>
</feature>
<accession>X6L855</accession>
<comment type="caution">
    <text evidence="2">The sequence shown here is derived from an EMBL/GenBank/DDBJ whole genome shotgun (WGS) entry which is preliminary data.</text>
</comment>
<evidence type="ECO:0000256" key="1">
    <source>
        <dbReference type="SAM" id="MobiDB-lite"/>
    </source>
</evidence>
<keyword evidence="3" id="KW-1185">Reference proteome</keyword>
<sequence>MGCGAFKGTKTGKEEEQDKEQAQEKVKLNQMATNVEEIPEDVPENLNQQPCAKIEVRFDVFTNNRTYKKLYIIDLFGNRNEDDSVNPQKTLGPFEGVSEAKQIENSKSHSTLKVGIVTTTQNEVELSNEEACWSEDENKSTKEIWDEINALVVNSPGADNSDAKSFHHCTSTQNNETMPYHKSNTQNPSQLTEKENNSLDSKKEVLFSAEDEQLMNEIIKMDL</sequence>
<evidence type="ECO:0000313" key="3">
    <source>
        <dbReference type="Proteomes" id="UP000023152"/>
    </source>
</evidence>
<protein>
    <submittedName>
        <fullName evidence="2">Uncharacterized protein</fullName>
    </submittedName>
</protein>
<reference evidence="2 3" key="1">
    <citation type="journal article" date="2013" name="Curr. Biol.">
        <title>The Genome of the Foraminiferan Reticulomyxa filosa.</title>
        <authorList>
            <person name="Glockner G."/>
            <person name="Hulsmann N."/>
            <person name="Schleicher M."/>
            <person name="Noegel A.A."/>
            <person name="Eichinger L."/>
            <person name="Gallinger C."/>
            <person name="Pawlowski J."/>
            <person name="Sierra R."/>
            <person name="Euteneuer U."/>
            <person name="Pillet L."/>
            <person name="Moustafa A."/>
            <person name="Platzer M."/>
            <person name="Groth M."/>
            <person name="Szafranski K."/>
            <person name="Schliwa M."/>
        </authorList>
    </citation>
    <scope>NUCLEOTIDE SEQUENCE [LARGE SCALE GENOMIC DNA]</scope>
</reference>
<feature type="region of interest" description="Disordered" evidence="1">
    <location>
        <begin position="162"/>
        <end position="199"/>
    </location>
</feature>
<dbReference type="Proteomes" id="UP000023152">
    <property type="component" value="Unassembled WGS sequence"/>
</dbReference>
<proteinExistence type="predicted"/>
<dbReference type="EMBL" id="ASPP01049252">
    <property type="protein sequence ID" value="ETN97578.1"/>
    <property type="molecule type" value="Genomic_DNA"/>
</dbReference>
<feature type="compositionally biased region" description="Polar residues" evidence="1">
    <location>
        <begin position="168"/>
        <end position="191"/>
    </location>
</feature>